<dbReference type="Bgee" id="ENSLOCG00000010572">
    <property type="expression patterns" value="Expressed in heart and 13 other cell types or tissues"/>
</dbReference>
<dbReference type="Pfam" id="PF14962">
    <property type="entry name" value="AIF-MLS"/>
    <property type="match status" value="1"/>
</dbReference>
<dbReference type="EMBL" id="AHAT01001306">
    <property type="status" value="NOT_ANNOTATED_CDS"/>
    <property type="molecule type" value="Genomic_DNA"/>
</dbReference>
<protein>
    <submittedName>
        <fullName evidence="4">Mitochondria localized glutamic acid rich protein a</fullName>
    </submittedName>
</protein>
<feature type="domain" description="Protein MGARP N-terminal" evidence="3">
    <location>
        <begin position="30"/>
        <end position="204"/>
    </location>
</feature>
<evidence type="ECO:0000259" key="3">
    <source>
        <dbReference type="Pfam" id="PF14962"/>
    </source>
</evidence>
<keyword evidence="2" id="KW-1133">Transmembrane helix</keyword>
<reference evidence="4" key="3">
    <citation type="submission" date="2025-09" db="UniProtKB">
        <authorList>
            <consortium name="Ensembl"/>
        </authorList>
    </citation>
    <scope>IDENTIFICATION</scope>
</reference>
<dbReference type="HOGENOM" id="CLU_1172988_0_0_1"/>
<reference evidence="4" key="2">
    <citation type="submission" date="2025-08" db="UniProtKB">
        <authorList>
            <consortium name="Ensembl"/>
        </authorList>
    </citation>
    <scope>IDENTIFICATION</scope>
</reference>
<feature type="transmembrane region" description="Helical" evidence="2">
    <location>
        <begin position="53"/>
        <end position="71"/>
    </location>
</feature>
<dbReference type="GO" id="GO:1904115">
    <property type="term" value="C:axon cytoplasm"/>
    <property type="evidence" value="ECO:0007669"/>
    <property type="project" value="GOC"/>
</dbReference>
<feature type="compositionally biased region" description="Acidic residues" evidence="1">
    <location>
        <begin position="196"/>
        <end position="219"/>
    </location>
</feature>
<feature type="compositionally biased region" description="Low complexity" evidence="1">
    <location>
        <begin position="182"/>
        <end position="195"/>
    </location>
</feature>
<evidence type="ECO:0000313" key="4">
    <source>
        <dbReference type="Ensembl" id="ENSLOCP00000012951.1"/>
    </source>
</evidence>
<dbReference type="AlphaFoldDB" id="W5MX42"/>
<dbReference type="GO" id="GO:0005739">
    <property type="term" value="C:mitochondrion"/>
    <property type="evidence" value="ECO:0007669"/>
    <property type="project" value="InterPro"/>
</dbReference>
<keyword evidence="5" id="KW-1185">Reference proteome</keyword>
<reference evidence="5" key="1">
    <citation type="submission" date="2011-12" db="EMBL/GenBank/DDBJ databases">
        <title>The Draft Genome of Lepisosteus oculatus.</title>
        <authorList>
            <consortium name="The Broad Institute Genome Assembly &amp; Analysis Group"/>
            <consortium name="Computational R&amp;D Group"/>
            <consortium name="and Sequencing Platform"/>
            <person name="Di Palma F."/>
            <person name="Alfoldi J."/>
            <person name="Johnson J."/>
            <person name="Berlin A."/>
            <person name="Gnerre S."/>
            <person name="Jaffe D."/>
            <person name="MacCallum I."/>
            <person name="Young S."/>
            <person name="Walker B.J."/>
            <person name="Lander E.S."/>
            <person name="Lindblad-Toh K."/>
        </authorList>
    </citation>
    <scope>NUCLEOTIDE SEQUENCE [LARGE SCALE GENOMIC DNA]</scope>
</reference>
<dbReference type="GeneTree" id="ENSGT00440000037338"/>
<organism evidence="4 5">
    <name type="scientific">Lepisosteus oculatus</name>
    <name type="common">Spotted gar</name>
    <dbReference type="NCBI Taxonomy" id="7918"/>
    <lineage>
        <taxon>Eukaryota</taxon>
        <taxon>Metazoa</taxon>
        <taxon>Chordata</taxon>
        <taxon>Craniata</taxon>
        <taxon>Vertebrata</taxon>
        <taxon>Euteleostomi</taxon>
        <taxon>Actinopterygii</taxon>
        <taxon>Neopterygii</taxon>
        <taxon>Holostei</taxon>
        <taxon>Semionotiformes</taxon>
        <taxon>Lepisosteidae</taxon>
        <taxon>Lepisosteus</taxon>
    </lineage>
</organism>
<proteinExistence type="predicted"/>
<keyword evidence="2" id="KW-0472">Membrane</keyword>
<accession>W5MX42</accession>
<feature type="compositionally biased region" description="Basic and acidic residues" evidence="1">
    <location>
        <begin position="155"/>
        <end position="181"/>
    </location>
</feature>
<dbReference type="Proteomes" id="UP000018468">
    <property type="component" value="Linkage group LG4"/>
</dbReference>
<evidence type="ECO:0000313" key="5">
    <source>
        <dbReference type="Proteomes" id="UP000018468"/>
    </source>
</evidence>
<dbReference type="InterPro" id="IPR026093">
    <property type="entry name" value="MGARP"/>
</dbReference>
<evidence type="ECO:0000256" key="1">
    <source>
        <dbReference type="SAM" id="MobiDB-lite"/>
    </source>
</evidence>
<dbReference type="InParanoid" id="W5MX42"/>
<dbReference type="EMBL" id="AHAT01001305">
    <property type="status" value="NOT_ANNOTATED_CDS"/>
    <property type="molecule type" value="Genomic_DNA"/>
</dbReference>
<dbReference type="PANTHER" id="PTHR22910:SF6">
    <property type="entry name" value="PROTEIN MGARP"/>
    <property type="match status" value="1"/>
</dbReference>
<name>W5MX42_LEPOC</name>
<feature type="compositionally biased region" description="Low complexity" evidence="1">
    <location>
        <begin position="132"/>
        <end position="147"/>
    </location>
</feature>
<dbReference type="Ensembl" id="ENSLOCT00000012978.1">
    <property type="protein sequence ID" value="ENSLOCP00000012951.1"/>
    <property type="gene ID" value="ENSLOCG00000010572.1"/>
</dbReference>
<sequence>FSRITHLNMVLCRAAWRKLAPLARMSVSAFSRNAVPARQMSSGGVPGSSGTNLIYILLCGGSFTGAIYYSYKTLTSDKARFHDRVNEISTRPKDEWTPKPWPPKRKSTNNGDEVVYLKTKAEPEEAEEAEPAGEPAVETASEATGAEAVEEAVEETAKEAVLEASESTRAEAVEAAVEKTATEPAPEAAEGTTAEAVEEAVAEALEEPPSEAVTSEDEANGTAPAEEDVSHASPPVE</sequence>
<evidence type="ECO:0000256" key="2">
    <source>
        <dbReference type="SAM" id="Phobius"/>
    </source>
</evidence>
<dbReference type="OMA" id="HAPFRQM"/>
<dbReference type="PANTHER" id="PTHR22910">
    <property type="entry name" value="PROTEIN MGARP"/>
    <property type="match status" value="1"/>
</dbReference>
<dbReference type="eggNOG" id="ENOG502S6ZU">
    <property type="taxonomic scope" value="Eukaryota"/>
</dbReference>
<feature type="region of interest" description="Disordered" evidence="1">
    <location>
        <begin position="91"/>
        <end position="110"/>
    </location>
</feature>
<feature type="region of interest" description="Disordered" evidence="1">
    <location>
        <begin position="122"/>
        <end position="237"/>
    </location>
</feature>
<dbReference type="GO" id="GO:0008089">
    <property type="term" value="P:anterograde axonal transport"/>
    <property type="evidence" value="ECO:0007669"/>
    <property type="project" value="InterPro"/>
</dbReference>
<dbReference type="InterPro" id="IPR032773">
    <property type="entry name" value="MGARP_N"/>
</dbReference>
<keyword evidence="2" id="KW-0812">Transmembrane</keyword>
<dbReference type="STRING" id="7918.ENSLOCP00000012951"/>